<accession>A0A062UI99</accession>
<dbReference type="PANTHER" id="PTHR48207:SF4">
    <property type="entry name" value="BLL6097 PROTEIN"/>
    <property type="match status" value="1"/>
</dbReference>
<evidence type="ECO:0000313" key="3">
    <source>
        <dbReference type="Proteomes" id="UP000027190"/>
    </source>
</evidence>
<name>A0A062UI99_9PROT</name>
<evidence type="ECO:0000256" key="1">
    <source>
        <dbReference type="ARBA" id="ARBA00022679"/>
    </source>
</evidence>
<dbReference type="InterPro" id="IPR050483">
    <property type="entry name" value="CoA-transferase_III_domain"/>
</dbReference>
<dbReference type="AlphaFoldDB" id="A0A062UI99"/>
<reference evidence="2 3" key="1">
    <citation type="journal article" date="2014" name="Antonie Van Leeuwenhoek">
        <title>Hyphomonas beringensis sp. nov. and Hyphomonas chukchiensis sp. nov., isolated from surface seawater of the Bering Sea and Chukchi Sea.</title>
        <authorList>
            <person name="Li C."/>
            <person name="Lai Q."/>
            <person name="Li G."/>
            <person name="Dong C."/>
            <person name="Wang J."/>
            <person name="Liao Y."/>
            <person name="Shao Z."/>
        </authorList>
    </citation>
    <scope>NUCLEOTIDE SEQUENCE [LARGE SCALE GENOMIC DNA]</scope>
    <source>
        <strain evidence="2 3">BH-BN04-4</strain>
    </source>
</reference>
<dbReference type="eggNOG" id="COG1804">
    <property type="taxonomic scope" value="Bacteria"/>
</dbReference>
<dbReference type="Gene3D" id="3.30.1540.10">
    <property type="entry name" value="formyl-coa transferase, domain 3"/>
    <property type="match status" value="1"/>
</dbReference>
<comment type="caution">
    <text evidence="2">The sequence shown here is derived from an EMBL/GenBank/DDBJ whole genome shotgun (WGS) entry which is preliminary data.</text>
</comment>
<dbReference type="InterPro" id="IPR044855">
    <property type="entry name" value="CoA-Trfase_III_dom3_sf"/>
</dbReference>
<organism evidence="2 3">
    <name type="scientific">Hyphomonas chukchiensis</name>
    <dbReference type="NCBI Taxonomy" id="1280947"/>
    <lineage>
        <taxon>Bacteria</taxon>
        <taxon>Pseudomonadati</taxon>
        <taxon>Pseudomonadota</taxon>
        <taxon>Alphaproteobacteria</taxon>
        <taxon>Hyphomonadales</taxon>
        <taxon>Hyphomonadaceae</taxon>
        <taxon>Hyphomonas</taxon>
    </lineage>
</organism>
<dbReference type="InterPro" id="IPR023606">
    <property type="entry name" value="CoA-Trfase_III_dom_1_sf"/>
</dbReference>
<gene>
    <name evidence="2" type="ORF">HY30_04545</name>
</gene>
<keyword evidence="1" id="KW-0808">Transferase</keyword>
<dbReference type="RefSeq" id="WP_277812975.1">
    <property type="nucleotide sequence ID" value="NZ_AWFG01000030.1"/>
</dbReference>
<dbReference type="InterPro" id="IPR003673">
    <property type="entry name" value="CoA-Trfase_fam_III"/>
</dbReference>
<dbReference type="PANTHER" id="PTHR48207">
    <property type="entry name" value="SUCCINATE--HYDROXYMETHYLGLUTARATE COA-TRANSFERASE"/>
    <property type="match status" value="1"/>
</dbReference>
<evidence type="ECO:0008006" key="4">
    <source>
        <dbReference type="Google" id="ProtNLM"/>
    </source>
</evidence>
<dbReference type="Proteomes" id="UP000027190">
    <property type="component" value="Unassembled WGS sequence"/>
</dbReference>
<evidence type="ECO:0000313" key="2">
    <source>
        <dbReference type="EMBL" id="KCZ57443.1"/>
    </source>
</evidence>
<dbReference type="Pfam" id="PF02515">
    <property type="entry name" value="CoA_transf_3"/>
    <property type="match status" value="1"/>
</dbReference>
<dbReference type="Gene3D" id="3.40.50.10540">
    <property type="entry name" value="Crotonobetainyl-coa:carnitine coa-transferase, domain 1"/>
    <property type="match status" value="1"/>
</dbReference>
<protein>
    <recommendedName>
        <fullName evidence="4">Carnitine dehydratase</fullName>
    </recommendedName>
</protein>
<keyword evidence="3" id="KW-1185">Reference proteome</keyword>
<dbReference type="PATRIC" id="fig|1280947.3.peg.2095"/>
<dbReference type="EMBL" id="AWFG01000030">
    <property type="protein sequence ID" value="KCZ57443.1"/>
    <property type="molecule type" value="Genomic_DNA"/>
</dbReference>
<sequence>MTIVDMTSVVFGPYATQMLADLGANVIKVEAPEGDQFRHSAKPARTRGMSPGFMALNKNKRSIVLDLKSPEDSKVMADLLATADIFIHNVRLNAIEKLGFGPDQVTPLNPELIYIHCVGFASGGPYDGLQAYDDVIQAASGVATLSGRVDGSGKARYIPSLIADKVAGLYAAQAALAAYVHKLRTGEGQFVEVPMFEAFSQFMLAEHLGGLTFDPPNAAVGYPRQLDPDRQPFPTSDGYISIVPYTVESWAMVFTVIDDLDFLKREHLETPREQFYGQHRLYQRLAEITPTATTAEWIERFRAARIPCMPVRDLADMLEDPQLSQNGFFERRDHPSEGTWYDINRPVRFGAHGRREHLPPPRIGEHSDEIRAELEPRSTAYRHSKKSTTGTGV</sequence>
<dbReference type="SUPFAM" id="SSF89796">
    <property type="entry name" value="CoA-transferase family III (CaiB/BaiF)"/>
    <property type="match status" value="1"/>
</dbReference>
<dbReference type="STRING" id="1280947.HY30_04545"/>
<dbReference type="GO" id="GO:0008410">
    <property type="term" value="F:CoA-transferase activity"/>
    <property type="evidence" value="ECO:0007669"/>
    <property type="project" value="TreeGrafter"/>
</dbReference>
<proteinExistence type="predicted"/>